<keyword evidence="2" id="KW-0812">Transmembrane</keyword>
<reference evidence="4 5" key="1">
    <citation type="journal article" date="2018" name="Evol. Lett.">
        <title>Horizontal gene cluster transfer increased hallucinogenic mushroom diversity.</title>
        <authorList>
            <person name="Reynolds H.T."/>
            <person name="Vijayakumar V."/>
            <person name="Gluck-Thaler E."/>
            <person name="Korotkin H.B."/>
            <person name="Matheny P.B."/>
            <person name="Slot J.C."/>
        </authorList>
    </citation>
    <scope>NUCLEOTIDE SEQUENCE [LARGE SCALE GENOMIC DNA]</scope>
    <source>
        <strain evidence="4 5">SRW20</strain>
    </source>
</reference>
<keyword evidence="2" id="KW-0472">Membrane</keyword>
<evidence type="ECO:0000256" key="1">
    <source>
        <dbReference type="SAM" id="MobiDB-lite"/>
    </source>
</evidence>
<dbReference type="Pfam" id="PF20152">
    <property type="entry name" value="DUF6534"/>
    <property type="match status" value="1"/>
</dbReference>
<gene>
    <name evidence="4" type="ORF">CVT26_013403</name>
</gene>
<feature type="region of interest" description="Disordered" evidence="1">
    <location>
        <begin position="268"/>
        <end position="288"/>
    </location>
</feature>
<dbReference type="InterPro" id="IPR045339">
    <property type="entry name" value="DUF6534"/>
</dbReference>
<evidence type="ECO:0000259" key="3">
    <source>
        <dbReference type="Pfam" id="PF20152"/>
    </source>
</evidence>
<accession>A0A409VV37</accession>
<keyword evidence="5" id="KW-1185">Reference proteome</keyword>
<feature type="transmembrane region" description="Helical" evidence="2">
    <location>
        <begin position="151"/>
        <end position="175"/>
    </location>
</feature>
<dbReference type="EMBL" id="NHYE01005552">
    <property type="protein sequence ID" value="PPQ70118.1"/>
    <property type="molecule type" value="Genomic_DNA"/>
</dbReference>
<evidence type="ECO:0000256" key="2">
    <source>
        <dbReference type="SAM" id="Phobius"/>
    </source>
</evidence>
<keyword evidence="2" id="KW-1133">Transmembrane helix</keyword>
<dbReference type="AlphaFoldDB" id="A0A409VV37"/>
<dbReference type="OrthoDB" id="3270417at2759"/>
<dbReference type="InParanoid" id="A0A409VV37"/>
<organism evidence="4 5">
    <name type="scientific">Gymnopilus dilepis</name>
    <dbReference type="NCBI Taxonomy" id="231916"/>
    <lineage>
        <taxon>Eukaryota</taxon>
        <taxon>Fungi</taxon>
        <taxon>Dikarya</taxon>
        <taxon>Basidiomycota</taxon>
        <taxon>Agaricomycotina</taxon>
        <taxon>Agaricomycetes</taxon>
        <taxon>Agaricomycetidae</taxon>
        <taxon>Agaricales</taxon>
        <taxon>Agaricineae</taxon>
        <taxon>Hymenogastraceae</taxon>
        <taxon>Gymnopilus</taxon>
    </lineage>
</organism>
<comment type="caution">
    <text evidence="4">The sequence shown here is derived from an EMBL/GenBank/DDBJ whole genome shotgun (WGS) entry which is preliminary data.</text>
</comment>
<protein>
    <recommendedName>
        <fullName evidence="3">DUF6534 domain-containing protein</fullName>
    </recommendedName>
</protein>
<evidence type="ECO:0000313" key="4">
    <source>
        <dbReference type="EMBL" id="PPQ70118.1"/>
    </source>
</evidence>
<evidence type="ECO:0000313" key="5">
    <source>
        <dbReference type="Proteomes" id="UP000284706"/>
    </source>
</evidence>
<feature type="transmembrane region" description="Helical" evidence="2">
    <location>
        <begin position="17"/>
        <end position="39"/>
    </location>
</feature>
<proteinExistence type="predicted"/>
<dbReference type="Proteomes" id="UP000284706">
    <property type="component" value="Unassembled WGS sequence"/>
</dbReference>
<feature type="domain" description="DUF6534" evidence="3">
    <location>
        <begin position="158"/>
        <end position="245"/>
    </location>
</feature>
<feature type="transmembrane region" description="Helical" evidence="2">
    <location>
        <begin position="51"/>
        <end position="75"/>
    </location>
</feature>
<sequence>MATEVEIPARKDLRGPFVGFVIGAIFYGLAVSQACQYFLNYVSDSKSRKLFLNRKVLSMRCISALSRGFGIFFAWRSMSQKYIKIRIYYGNGPEQMGEGYFIKIVLSRIIKRLSVTTVVYALGKQSFTFLSDLMGLASISEYPGHYRKVMYAGYGSTCLIDCSAAFVLALILHKFRSSEMIKRCRDAITYLIIFFLVAGLSTGIAAISSVVLYTLKPSSLLYLGVEFSAPRLYANFVLALFNAKAQLKDKLDASVDLQLPSHLLFGGGVPPAGPEREDGGPRCLGSVS</sequence>
<feature type="transmembrane region" description="Helical" evidence="2">
    <location>
        <begin position="187"/>
        <end position="214"/>
    </location>
</feature>
<feature type="transmembrane region" description="Helical" evidence="2">
    <location>
        <begin position="113"/>
        <end position="131"/>
    </location>
</feature>
<name>A0A409VV37_9AGAR</name>